<dbReference type="PANTHER" id="PTHR31080:SF107">
    <property type="entry name" value="PECTINESTERASE INHIBITOR DOMAIN-CONTAINING PROTEIN"/>
    <property type="match status" value="1"/>
</dbReference>
<evidence type="ECO:0000313" key="6">
    <source>
        <dbReference type="EMBL" id="CAK7348440.1"/>
    </source>
</evidence>
<feature type="compositionally biased region" description="Pro residues" evidence="3">
    <location>
        <begin position="276"/>
        <end position="291"/>
    </location>
</feature>
<dbReference type="SMART" id="SM00856">
    <property type="entry name" value="PMEI"/>
    <property type="match status" value="2"/>
</dbReference>
<feature type="compositionally biased region" description="Low complexity" evidence="3">
    <location>
        <begin position="263"/>
        <end position="275"/>
    </location>
</feature>
<feature type="chain" id="PRO_5043337345" description="Pectinesterase inhibitor domain-containing protein" evidence="4">
    <location>
        <begin position="24"/>
        <end position="451"/>
    </location>
</feature>
<organism evidence="6 7">
    <name type="scientific">Dovyalis caffra</name>
    <dbReference type="NCBI Taxonomy" id="77055"/>
    <lineage>
        <taxon>Eukaryota</taxon>
        <taxon>Viridiplantae</taxon>
        <taxon>Streptophyta</taxon>
        <taxon>Embryophyta</taxon>
        <taxon>Tracheophyta</taxon>
        <taxon>Spermatophyta</taxon>
        <taxon>Magnoliopsida</taxon>
        <taxon>eudicotyledons</taxon>
        <taxon>Gunneridae</taxon>
        <taxon>Pentapetalae</taxon>
        <taxon>rosids</taxon>
        <taxon>fabids</taxon>
        <taxon>Malpighiales</taxon>
        <taxon>Salicaceae</taxon>
        <taxon>Flacourtieae</taxon>
        <taxon>Dovyalis</taxon>
    </lineage>
</organism>
<dbReference type="Gene3D" id="1.20.140.40">
    <property type="entry name" value="Invertase/pectin methylesterase inhibitor family protein"/>
    <property type="match status" value="2"/>
</dbReference>
<evidence type="ECO:0000256" key="4">
    <source>
        <dbReference type="SAM" id="SignalP"/>
    </source>
</evidence>
<accession>A0AAV1SD32</accession>
<comment type="caution">
    <text evidence="6">The sequence shown here is derived from an EMBL/GenBank/DDBJ whole genome shotgun (WGS) entry which is preliminary data.</text>
</comment>
<dbReference type="PANTHER" id="PTHR31080">
    <property type="entry name" value="PECTINESTERASE INHIBITOR-LIKE"/>
    <property type="match status" value="1"/>
</dbReference>
<dbReference type="FunFam" id="1.20.140.40:FF:000003">
    <property type="entry name" value="Invertase/pectin methylesterase inhibitor family protein"/>
    <property type="match status" value="1"/>
</dbReference>
<dbReference type="AlphaFoldDB" id="A0AAV1SD32"/>
<evidence type="ECO:0000259" key="5">
    <source>
        <dbReference type="SMART" id="SM00856"/>
    </source>
</evidence>
<dbReference type="EMBL" id="CAWUPB010001173">
    <property type="protein sequence ID" value="CAK7348440.1"/>
    <property type="molecule type" value="Genomic_DNA"/>
</dbReference>
<dbReference type="NCBIfam" id="TIGR01614">
    <property type="entry name" value="PME_inhib"/>
    <property type="match status" value="2"/>
</dbReference>
<feature type="compositionally biased region" description="Low complexity" evidence="3">
    <location>
        <begin position="45"/>
        <end position="61"/>
    </location>
</feature>
<sequence>MELNKSVFLLLVFSSLLSFFAEAICVPRNVSNGRANPDATERDFSLGPALSLSSSAPTTQAPLPPPASASSPSPSASSPLPLDSPPDSQTQSPSILRSPFKNAALTKICGMTDYPAKCIAAISPFLTGETDPISILKIGMQALHKKIEEAIAVATKLNEDPSSSAVVKDSLDTCLDSFDNAISDLNDALLAISSHDIGKLSTMLSATITYPDTCEEAFAEQPDLASPMKEMDDQLTKIGLVFRIFNTIESPLPSPFSSQETESSPLPSQVSSTQPVPSPPDSPTNAPPTLPYSPSVNHAVLSKICGVTRFQAECLATIAPYQTGATDPISVIKMGIQALHKDLEEARATATKLSQDTSLSAMIRDSFDICVESYDAAISDLHDALTAISSHDMDRLTRMLGAVASYPEICQDAFLEQGKESPLKAVDLKLDKLASIAVDMTILLPVVKIIE</sequence>
<feature type="domain" description="Pectinesterase inhibitor" evidence="5">
    <location>
        <begin position="296"/>
        <end position="440"/>
    </location>
</feature>
<dbReference type="GO" id="GO:0004857">
    <property type="term" value="F:enzyme inhibitor activity"/>
    <property type="evidence" value="ECO:0007669"/>
    <property type="project" value="InterPro"/>
</dbReference>
<comment type="similarity">
    <text evidence="2">Belongs to the PMEI family.</text>
</comment>
<evidence type="ECO:0000313" key="7">
    <source>
        <dbReference type="Proteomes" id="UP001314170"/>
    </source>
</evidence>
<feature type="region of interest" description="Disordered" evidence="3">
    <location>
        <begin position="253"/>
        <end position="291"/>
    </location>
</feature>
<feature type="domain" description="Pectinesterase inhibitor" evidence="5">
    <location>
        <begin position="100"/>
        <end position="242"/>
    </location>
</feature>
<reference evidence="6 7" key="1">
    <citation type="submission" date="2024-01" db="EMBL/GenBank/DDBJ databases">
        <authorList>
            <person name="Waweru B."/>
        </authorList>
    </citation>
    <scope>NUCLEOTIDE SEQUENCE [LARGE SCALE GENOMIC DNA]</scope>
</reference>
<dbReference type="SUPFAM" id="SSF101148">
    <property type="entry name" value="Plant invertase/pectin methylesterase inhibitor"/>
    <property type="match status" value="2"/>
</dbReference>
<evidence type="ECO:0000256" key="1">
    <source>
        <dbReference type="ARBA" id="ARBA00022729"/>
    </source>
</evidence>
<keyword evidence="1 4" id="KW-0732">Signal</keyword>
<feature type="signal peptide" evidence="4">
    <location>
        <begin position="1"/>
        <end position="23"/>
    </location>
</feature>
<dbReference type="InterPro" id="IPR035513">
    <property type="entry name" value="Invertase/methylesterase_inhib"/>
</dbReference>
<evidence type="ECO:0000256" key="3">
    <source>
        <dbReference type="SAM" id="MobiDB-lite"/>
    </source>
</evidence>
<dbReference type="Pfam" id="PF04043">
    <property type="entry name" value="PMEI"/>
    <property type="match status" value="2"/>
</dbReference>
<dbReference type="Proteomes" id="UP001314170">
    <property type="component" value="Unassembled WGS sequence"/>
</dbReference>
<name>A0AAV1SD32_9ROSI</name>
<gene>
    <name evidence="6" type="ORF">DCAF_LOCUS21138</name>
</gene>
<feature type="region of interest" description="Disordered" evidence="3">
    <location>
        <begin position="31"/>
        <end position="96"/>
    </location>
</feature>
<feature type="compositionally biased region" description="Low complexity" evidence="3">
    <location>
        <begin position="68"/>
        <end position="94"/>
    </location>
</feature>
<dbReference type="InterPro" id="IPR051955">
    <property type="entry name" value="PME_Inhibitor"/>
</dbReference>
<evidence type="ECO:0000256" key="2">
    <source>
        <dbReference type="ARBA" id="ARBA00038471"/>
    </source>
</evidence>
<dbReference type="CDD" id="cd15800">
    <property type="entry name" value="PMEI-like_2"/>
    <property type="match status" value="2"/>
</dbReference>
<protein>
    <recommendedName>
        <fullName evidence="5">Pectinesterase inhibitor domain-containing protein</fullName>
    </recommendedName>
</protein>
<keyword evidence="7" id="KW-1185">Reference proteome</keyword>
<proteinExistence type="inferred from homology"/>
<dbReference type="InterPro" id="IPR006501">
    <property type="entry name" value="Pectinesterase_inhib_dom"/>
</dbReference>